<evidence type="ECO:0000256" key="14">
    <source>
        <dbReference type="ARBA" id="ARBA00023075"/>
    </source>
</evidence>
<comment type="subcellular location">
    <subcellularLocation>
        <location evidence="2 18">Mitochondrion inner membrane</location>
        <topology evidence="2 18">Multi-pass membrane protein</topology>
    </subcellularLocation>
</comment>
<evidence type="ECO:0000259" key="19">
    <source>
        <dbReference type="Pfam" id="PF00361"/>
    </source>
</evidence>
<geneLocation type="mitochondrion" evidence="20"/>
<keyword evidence="9 18" id="KW-0999">Mitochondrion inner membrane</keyword>
<keyword evidence="8 18" id="KW-0812">Transmembrane</keyword>
<feature type="transmembrane region" description="Helical" evidence="18">
    <location>
        <begin position="83"/>
        <end position="105"/>
    </location>
</feature>
<feature type="transmembrane region" description="Helical" evidence="18">
    <location>
        <begin position="230"/>
        <end position="252"/>
    </location>
</feature>
<protein>
    <recommendedName>
        <fullName evidence="5 18">NADH-ubiquinone oxidoreductase chain 2</fullName>
        <ecNumber evidence="4 18">7.1.1.2</ecNumber>
    </recommendedName>
</protein>
<dbReference type="PRINTS" id="PR01436">
    <property type="entry name" value="NADHDHGNASE2"/>
</dbReference>
<keyword evidence="10 18" id="KW-1278">Translocase</keyword>
<keyword evidence="7 18" id="KW-0679">Respiratory chain</keyword>
<dbReference type="GO" id="GO:0006120">
    <property type="term" value="P:mitochondrial electron transport, NADH to ubiquinone"/>
    <property type="evidence" value="ECO:0007669"/>
    <property type="project" value="InterPro"/>
</dbReference>
<evidence type="ECO:0000256" key="3">
    <source>
        <dbReference type="ARBA" id="ARBA00007012"/>
    </source>
</evidence>
<evidence type="ECO:0000256" key="4">
    <source>
        <dbReference type="ARBA" id="ARBA00012944"/>
    </source>
</evidence>
<organism evidence="20">
    <name type="scientific">Mesohomotoma hibisci</name>
    <dbReference type="NCBI Taxonomy" id="399243"/>
    <lineage>
        <taxon>Eukaryota</taxon>
        <taxon>Metazoa</taxon>
        <taxon>Ecdysozoa</taxon>
        <taxon>Arthropoda</taxon>
        <taxon>Hexapoda</taxon>
        <taxon>Insecta</taxon>
        <taxon>Pterygota</taxon>
        <taxon>Neoptera</taxon>
        <taxon>Paraneoptera</taxon>
        <taxon>Hemiptera</taxon>
        <taxon>Sternorrhyncha</taxon>
        <taxon>Psylloidea</taxon>
        <taxon>Carsidaridae</taxon>
        <taxon>Carsidarinae</taxon>
        <taxon>Mesohomotoma</taxon>
    </lineage>
</organism>
<name>A0A344A2J6_9HEMI</name>
<evidence type="ECO:0000256" key="11">
    <source>
        <dbReference type="ARBA" id="ARBA00022982"/>
    </source>
</evidence>
<keyword evidence="12 18" id="KW-1133">Transmembrane helix</keyword>
<evidence type="ECO:0000256" key="12">
    <source>
        <dbReference type="ARBA" id="ARBA00022989"/>
    </source>
</evidence>
<dbReference type="EC" id="7.1.1.2" evidence="4 18"/>
<keyword evidence="6" id="KW-0813">Transport</keyword>
<evidence type="ECO:0000256" key="7">
    <source>
        <dbReference type="ARBA" id="ARBA00022660"/>
    </source>
</evidence>
<feature type="transmembrane region" description="Helical" evidence="18">
    <location>
        <begin position="258"/>
        <end position="279"/>
    </location>
</feature>
<evidence type="ECO:0000256" key="9">
    <source>
        <dbReference type="ARBA" id="ARBA00022792"/>
    </source>
</evidence>
<comment type="function">
    <text evidence="1">Core subunit of the mitochondrial membrane respiratory chain NADH dehydrogenase (Complex I) that is believed to belong to the minimal assembly required for catalysis. Complex I functions in the transfer of electrons from NADH to the respiratory chain. The immediate electron acceptor for the enzyme is believed to be ubiquinone.</text>
</comment>
<feature type="transmembrane region" description="Helical" evidence="18">
    <location>
        <begin position="141"/>
        <end position="159"/>
    </location>
</feature>
<gene>
    <name evidence="20" type="primary">nad2</name>
</gene>
<keyword evidence="15 18" id="KW-0496">Mitochondrion</keyword>
<comment type="catalytic activity">
    <reaction evidence="17 18">
        <text>a ubiquinone + NADH + 5 H(+)(in) = a ubiquinol + NAD(+) + 4 H(+)(out)</text>
        <dbReference type="Rhea" id="RHEA:29091"/>
        <dbReference type="Rhea" id="RHEA-COMP:9565"/>
        <dbReference type="Rhea" id="RHEA-COMP:9566"/>
        <dbReference type="ChEBI" id="CHEBI:15378"/>
        <dbReference type="ChEBI" id="CHEBI:16389"/>
        <dbReference type="ChEBI" id="CHEBI:17976"/>
        <dbReference type="ChEBI" id="CHEBI:57540"/>
        <dbReference type="ChEBI" id="CHEBI:57945"/>
        <dbReference type="EC" id="7.1.1.2"/>
    </reaction>
</comment>
<dbReference type="GO" id="GO:0005743">
    <property type="term" value="C:mitochondrial inner membrane"/>
    <property type="evidence" value="ECO:0007669"/>
    <property type="project" value="UniProtKB-SubCell"/>
</dbReference>
<sequence>MKMNKWIMIMYLISLMFPLSSMSWLNIWIGMETNLMMFILIMNKKKSMMMNESMMKYFLIQAIGSLMFLLSLSMNLMYYNEWPLIKAIIPPIALMMKVGLAPLHMWMPEIAKNFDNLTLFFFLTLQKINPLLILFSSWFNIMFYSSIINILVGSVMGINESLINKLLIFSSISNSGWMIISLMISNMMFYFMFTIYSLILTNLMLMNNFFKIKWMSQIKSNQLSKKLSIFLMFMSLSGLPPLLGFIPKWMIIKNMINFMPIFTWVFIIFSTLNMFFYMKSSMMMMMNSLTKKKWILNNKIKFNIISITVINFSGIPLTSLFF</sequence>
<proteinExistence type="inferred from homology"/>
<comment type="function">
    <text evidence="18">Core subunit of the mitochondrial membrane respiratory chain NADH dehydrogenase (Complex I) which catalyzes electron transfer from NADH through the respiratory chain, using ubiquinone as an electron acceptor. Essential for the catalytic activity and assembly of complex I.</text>
</comment>
<dbReference type="Pfam" id="PF00361">
    <property type="entry name" value="Proton_antipo_M"/>
    <property type="match status" value="1"/>
</dbReference>
<evidence type="ECO:0000256" key="15">
    <source>
        <dbReference type="ARBA" id="ARBA00023128"/>
    </source>
</evidence>
<dbReference type="PANTHER" id="PTHR46552">
    <property type="entry name" value="NADH-UBIQUINONE OXIDOREDUCTASE CHAIN 2"/>
    <property type="match status" value="1"/>
</dbReference>
<dbReference type="PANTHER" id="PTHR46552:SF1">
    <property type="entry name" value="NADH-UBIQUINONE OXIDOREDUCTASE CHAIN 2"/>
    <property type="match status" value="1"/>
</dbReference>
<feature type="transmembrane region" description="Helical" evidence="18">
    <location>
        <begin position="166"/>
        <end position="184"/>
    </location>
</feature>
<evidence type="ECO:0000256" key="1">
    <source>
        <dbReference type="ARBA" id="ARBA00003257"/>
    </source>
</evidence>
<dbReference type="GO" id="GO:0008137">
    <property type="term" value="F:NADH dehydrogenase (ubiquinone) activity"/>
    <property type="evidence" value="ECO:0007669"/>
    <property type="project" value="UniProtKB-EC"/>
</dbReference>
<dbReference type="AlphaFoldDB" id="A0A344A2J6"/>
<keyword evidence="16 18" id="KW-0472">Membrane</keyword>
<evidence type="ECO:0000256" key="16">
    <source>
        <dbReference type="ARBA" id="ARBA00023136"/>
    </source>
</evidence>
<dbReference type="InterPro" id="IPR001750">
    <property type="entry name" value="ND/Mrp_TM"/>
</dbReference>
<evidence type="ECO:0000256" key="13">
    <source>
        <dbReference type="ARBA" id="ARBA00023027"/>
    </source>
</evidence>
<keyword evidence="13 18" id="KW-0520">NAD</keyword>
<reference evidence="20" key="1">
    <citation type="submission" date="2018-02" db="EMBL/GenBank/DDBJ databases">
        <title>Resolving the psyllid tree of life: Phylogenomic analysis of the superfamily Psylloidea (Hemiptera).</title>
        <authorList>
            <person name="Percy D.M."/>
            <person name="Sveinsson S."/>
            <person name="Lemmon A.R."/>
            <person name="Lemmon E.M."/>
            <person name="Ouvrard D."/>
            <person name="Burckhardt D."/>
        </authorList>
    </citation>
    <scope>NUCLEOTIDE SEQUENCE</scope>
    <source>
        <strain evidence="20">DP2.ctg029_circ</strain>
    </source>
</reference>
<dbReference type="EMBL" id="MG989231">
    <property type="protein sequence ID" value="AWU48987.1"/>
    <property type="molecule type" value="Genomic_DNA"/>
</dbReference>
<feature type="transmembrane region" description="Helical" evidence="18">
    <location>
        <begin position="190"/>
        <end position="210"/>
    </location>
</feature>
<dbReference type="InterPro" id="IPR003917">
    <property type="entry name" value="NADH_UbQ_OxRdtase_chain2"/>
</dbReference>
<evidence type="ECO:0000256" key="5">
    <source>
        <dbReference type="ARBA" id="ARBA00021008"/>
    </source>
</evidence>
<feature type="domain" description="NADH:quinone oxidoreductase/Mrp antiporter transmembrane" evidence="19">
    <location>
        <begin position="21"/>
        <end position="271"/>
    </location>
</feature>
<comment type="similarity">
    <text evidence="3 18">Belongs to the complex I subunit 2 family.</text>
</comment>
<evidence type="ECO:0000313" key="20">
    <source>
        <dbReference type="EMBL" id="AWU48987.1"/>
    </source>
</evidence>
<accession>A0A344A2J6</accession>
<feature type="transmembrane region" description="Helical" evidence="18">
    <location>
        <begin position="300"/>
        <end position="321"/>
    </location>
</feature>
<evidence type="ECO:0000256" key="8">
    <source>
        <dbReference type="ARBA" id="ARBA00022692"/>
    </source>
</evidence>
<evidence type="ECO:0000256" key="18">
    <source>
        <dbReference type="RuleBase" id="RU003403"/>
    </source>
</evidence>
<evidence type="ECO:0000256" key="2">
    <source>
        <dbReference type="ARBA" id="ARBA00004448"/>
    </source>
</evidence>
<evidence type="ECO:0000256" key="17">
    <source>
        <dbReference type="ARBA" id="ARBA00049551"/>
    </source>
</evidence>
<dbReference type="InterPro" id="IPR050175">
    <property type="entry name" value="Complex_I_Subunit_2"/>
</dbReference>
<keyword evidence="14 18" id="KW-0830">Ubiquinone</keyword>
<keyword evidence="11 18" id="KW-0249">Electron transport</keyword>
<evidence type="ECO:0000256" key="6">
    <source>
        <dbReference type="ARBA" id="ARBA00022448"/>
    </source>
</evidence>
<evidence type="ECO:0000256" key="10">
    <source>
        <dbReference type="ARBA" id="ARBA00022967"/>
    </source>
</evidence>